<dbReference type="AlphaFoldDB" id="A0A1B9I464"/>
<keyword evidence="2" id="KW-0288">FMN</keyword>
<feature type="transmembrane region" description="Helical" evidence="6">
    <location>
        <begin position="179"/>
        <end position="196"/>
    </location>
</feature>
<evidence type="ECO:0000259" key="7">
    <source>
        <dbReference type="PROSITE" id="PS50089"/>
    </source>
</evidence>
<reference evidence="8" key="1">
    <citation type="submission" date="2013-07" db="EMBL/GenBank/DDBJ databases">
        <title>The Genome Sequence of Cryptococcus pinus CBS10737.</title>
        <authorList>
            <consortium name="The Broad Institute Genome Sequencing Platform"/>
            <person name="Cuomo C."/>
            <person name="Litvintseva A."/>
            <person name="Chen Y."/>
            <person name="Heitman J."/>
            <person name="Sun S."/>
            <person name="Springer D."/>
            <person name="Dromer F."/>
            <person name="Young S.K."/>
            <person name="Zeng Q."/>
            <person name="Gargeya S."/>
            <person name="Fitzgerald M."/>
            <person name="Abouelleil A."/>
            <person name="Alvarado L."/>
            <person name="Berlin A.M."/>
            <person name="Chapman S.B."/>
            <person name="Dewar J."/>
            <person name="Goldberg J."/>
            <person name="Griggs A."/>
            <person name="Gujja S."/>
            <person name="Hansen M."/>
            <person name="Howarth C."/>
            <person name="Imamovic A."/>
            <person name="Larimer J."/>
            <person name="McCowan C."/>
            <person name="Murphy C."/>
            <person name="Pearson M."/>
            <person name="Priest M."/>
            <person name="Roberts A."/>
            <person name="Saif S."/>
            <person name="Shea T."/>
            <person name="Sykes S."/>
            <person name="Wortman J."/>
            <person name="Nusbaum C."/>
            <person name="Birren B."/>
        </authorList>
    </citation>
    <scope>NUCLEOTIDE SEQUENCE [LARGE SCALE GENOMIC DNA]</scope>
    <source>
        <strain evidence="8">CBS 10737</strain>
    </source>
</reference>
<evidence type="ECO:0000256" key="5">
    <source>
        <dbReference type="SAM" id="MobiDB-lite"/>
    </source>
</evidence>
<feature type="transmembrane region" description="Helical" evidence="6">
    <location>
        <begin position="55"/>
        <end position="80"/>
    </location>
</feature>
<dbReference type="PANTHER" id="PTHR32332:SF20">
    <property type="entry name" value="2-NITROPROPANE DIOXYGENASE-LIKE PROTEIN"/>
    <property type="match status" value="1"/>
</dbReference>
<proteinExistence type="predicted"/>
<feature type="transmembrane region" description="Helical" evidence="6">
    <location>
        <begin position="273"/>
        <end position="293"/>
    </location>
</feature>
<feature type="compositionally biased region" description="Low complexity" evidence="5">
    <location>
        <begin position="577"/>
        <end position="586"/>
    </location>
</feature>
<organism evidence="8">
    <name type="scientific">Kwoniella pini CBS 10737</name>
    <dbReference type="NCBI Taxonomy" id="1296096"/>
    <lineage>
        <taxon>Eukaryota</taxon>
        <taxon>Fungi</taxon>
        <taxon>Dikarya</taxon>
        <taxon>Basidiomycota</taxon>
        <taxon>Agaricomycotina</taxon>
        <taxon>Tremellomycetes</taxon>
        <taxon>Tremellales</taxon>
        <taxon>Cryptococcaceae</taxon>
        <taxon>Kwoniella</taxon>
    </lineage>
</organism>
<dbReference type="Pfam" id="PF03060">
    <property type="entry name" value="NMO"/>
    <property type="match status" value="1"/>
</dbReference>
<keyword evidence="4" id="KW-0863">Zinc-finger</keyword>
<keyword evidence="6" id="KW-0812">Transmembrane</keyword>
<evidence type="ECO:0000256" key="3">
    <source>
        <dbReference type="ARBA" id="ARBA00023002"/>
    </source>
</evidence>
<keyword evidence="1" id="KW-0285">Flavoprotein</keyword>
<feature type="transmembrane region" description="Helical" evidence="6">
    <location>
        <begin position="130"/>
        <end position="151"/>
    </location>
</feature>
<keyword evidence="6" id="KW-1133">Transmembrane helix</keyword>
<evidence type="ECO:0000256" key="6">
    <source>
        <dbReference type="SAM" id="Phobius"/>
    </source>
</evidence>
<dbReference type="Gene3D" id="3.30.40.10">
    <property type="entry name" value="Zinc/RING finger domain, C3HC4 (zinc finger)"/>
    <property type="match status" value="1"/>
</dbReference>
<accession>A0A1B9I464</accession>
<evidence type="ECO:0000256" key="4">
    <source>
        <dbReference type="PROSITE-ProRule" id="PRU00175"/>
    </source>
</evidence>
<dbReference type="SUPFAM" id="SSF51412">
    <property type="entry name" value="Inosine monophosphate dehydrogenase (IMPDH)"/>
    <property type="match status" value="1"/>
</dbReference>
<dbReference type="GO" id="GO:0018580">
    <property type="term" value="F:nitronate monooxygenase activity"/>
    <property type="evidence" value="ECO:0007669"/>
    <property type="project" value="InterPro"/>
</dbReference>
<feature type="transmembrane region" description="Helical" evidence="6">
    <location>
        <begin position="208"/>
        <end position="225"/>
    </location>
</feature>
<sequence>MPMLTAMGSRLSHILHQLVFSLPSPNNGTDSLDSIGHDSSDQEALFVEPGEGKAFAGGIGPLSFVGSGYGILLVIMAILLNRIHHIVRRPRPPPPPLPHPPRTGLGRLRQSASQALTHPTTPKYIRLPGVFALTRAWIMFTVVLLQVANIWPKIDSNRTFARPINRIGNWVGEMEMEKVCWQIFVSVCTGLACGALSNGLDRSRRRDVGASFNLFGYSFLLHLYSSPLTHHHPTGVNIRPRPDVHALFQLWLGLTELAWLQAIELSPVLRDNLLLPTGICGTLGLGHFVYALLTAPLKFPSFTFMTHLLALLLTVVITFTVVLKAITYLFTYGYIPSLVSLLPHEGVIPNVHDDFGVTLLKIGTACIEATQYSGLRNELVTIEENRAPWIAMSATGSEVHKTFLTGVSSGYNTEITNIEVSELANPHAESKYWKEHKAFWRACATSVKALAWGTVMATPLGRKAVDMTKKFWLKRWWYGPRRWRIWRRDAWQEPPLAVARRRIARRVDEVQAARLAREISRSRRGRSLVTVSPDLSTATTTAVEVNSHLHEGEAISYNQFLLGQAEIEDDEDDWQDDASSTSSNQSDDSEVEEQALYQDLIAQPNEEDDDGIQSVLLAHLTSRNSTPLTRRRYAALLTNGSPSPSPSMGLQEVAQERRVASATYHRDEDDDERRRACVVCMTQMRDTILWPCRCLALCNDCRESLAARLSASEHMCPCCRRKTPAVSLQHIQTEDVIRTMPIATELTRMLGIKYPIVQGGMQWVGTPPLAAAVALSGACGMLTALTQPSPDALREAIRETRRRIGGSKGRFGVNITLLPSINPPDYAGYARAALEEGVDIFETAGNNRNDAVPKRFIIHKCVTVKHALSGQKMGVDVLSIDGFECAGHPGEDDIGGLVLLARAADELSIPYIASGGFADGKGLAAALSLGAAGVNMGTRFMCTVESPIHQKIKEKIVQSTEKDTIHIFRRTLRNTARVYRNAVSTEVVRLERRPGGAKFEELRELVSGARGKKVYETGDSDAGIWSAGIAVGLINDIPTCHDLVRKIDGDASNIIKRMNSFVDNGNESASVRAKL</sequence>
<dbReference type="InterPro" id="IPR004136">
    <property type="entry name" value="NMO"/>
</dbReference>
<dbReference type="InterPro" id="IPR013785">
    <property type="entry name" value="Aldolase_TIM"/>
</dbReference>
<dbReference type="OrthoDB" id="66726at2759"/>
<dbReference type="CDD" id="cd04730">
    <property type="entry name" value="NPD_like"/>
    <property type="match status" value="1"/>
</dbReference>
<keyword evidence="6" id="KW-0472">Membrane</keyword>
<dbReference type="PROSITE" id="PS50089">
    <property type="entry name" value="ZF_RING_2"/>
    <property type="match status" value="1"/>
</dbReference>
<evidence type="ECO:0000313" key="8">
    <source>
        <dbReference type="EMBL" id="OCF50311.1"/>
    </source>
</evidence>
<dbReference type="Gene3D" id="3.20.20.70">
    <property type="entry name" value="Aldolase class I"/>
    <property type="match status" value="1"/>
</dbReference>
<evidence type="ECO:0000256" key="2">
    <source>
        <dbReference type="ARBA" id="ARBA00022643"/>
    </source>
</evidence>
<keyword evidence="4" id="KW-0479">Metal-binding</keyword>
<gene>
    <name evidence="8" type="ORF">I206_03630</name>
</gene>
<feature type="transmembrane region" description="Helical" evidence="6">
    <location>
        <begin position="305"/>
        <end position="330"/>
    </location>
</feature>
<feature type="domain" description="RING-type" evidence="7">
    <location>
        <begin position="677"/>
        <end position="720"/>
    </location>
</feature>
<name>A0A1B9I464_9TREE</name>
<reference evidence="8" key="2">
    <citation type="submission" date="2016-07" db="EMBL/GenBank/DDBJ databases">
        <title>Evolution of pathogenesis and genome organization in the Tremellales.</title>
        <authorList>
            <person name="Cuomo C."/>
            <person name="Litvintseva A."/>
            <person name="Heitman J."/>
            <person name="Chen Y."/>
            <person name="Sun S."/>
            <person name="Springer D."/>
            <person name="Dromer F."/>
            <person name="Young S."/>
            <person name="Zeng Q."/>
            <person name="Chapman S."/>
            <person name="Gujja S."/>
            <person name="Saif S."/>
            <person name="Birren B."/>
        </authorList>
    </citation>
    <scope>NUCLEOTIDE SEQUENCE</scope>
    <source>
        <strain evidence="8">CBS 10737</strain>
    </source>
</reference>
<dbReference type="InterPro" id="IPR013083">
    <property type="entry name" value="Znf_RING/FYVE/PHD"/>
</dbReference>
<evidence type="ECO:0000256" key="1">
    <source>
        <dbReference type="ARBA" id="ARBA00022630"/>
    </source>
</evidence>
<dbReference type="EMBL" id="KI894010">
    <property type="protein sequence ID" value="OCF50311.1"/>
    <property type="molecule type" value="Genomic_DNA"/>
</dbReference>
<dbReference type="PANTHER" id="PTHR32332">
    <property type="entry name" value="2-NITROPROPANE DIOXYGENASE"/>
    <property type="match status" value="1"/>
</dbReference>
<feature type="region of interest" description="Disordered" evidence="5">
    <location>
        <begin position="570"/>
        <end position="592"/>
    </location>
</feature>
<keyword evidence="3" id="KW-0560">Oxidoreductase</keyword>
<protein>
    <recommendedName>
        <fullName evidence="7">RING-type domain-containing protein</fullName>
    </recommendedName>
</protein>
<keyword evidence="4" id="KW-0862">Zinc</keyword>
<dbReference type="GO" id="GO:0008270">
    <property type="term" value="F:zinc ion binding"/>
    <property type="evidence" value="ECO:0007669"/>
    <property type="project" value="UniProtKB-KW"/>
</dbReference>
<dbReference type="Pfam" id="PF13920">
    <property type="entry name" value="zf-C3HC4_3"/>
    <property type="match status" value="1"/>
</dbReference>
<dbReference type="InterPro" id="IPR001841">
    <property type="entry name" value="Znf_RING"/>
</dbReference>